<organism evidence="1 2">
    <name type="scientific">Clostridioides difficile (strain R20291)</name>
    <name type="common">Peptoclostridium difficile</name>
    <dbReference type="NCBI Taxonomy" id="645463"/>
    <lineage>
        <taxon>Bacteria</taxon>
        <taxon>Bacillati</taxon>
        <taxon>Bacillota</taxon>
        <taxon>Clostridia</taxon>
        <taxon>Peptostreptococcales</taxon>
        <taxon>Peptostreptococcaceae</taxon>
        <taxon>Clostridioides</taxon>
    </lineage>
</organism>
<dbReference type="EC" id="2.1.1.148" evidence="1"/>
<protein>
    <submittedName>
        <fullName evidence="1">Thymidylate synthase</fullName>
        <ecNumber evidence="1">2.1.1.148</ecNumber>
    </submittedName>
</protein>
<name>A0A9R0BHG2_CLODR</name>
<keyword evidence="1" id="KW-0808">Transferase</keyword>
<dbReference type="KEGG" id="cdl:CDR20291_0047"/>
<dbReference type="Gene3D" id="3.30.1360.170">
    <property type="match status" value="1"/>
</dbReference>
<evidence type="ECO:0000313" key="1">
    <source>
        <dbReference type="EMBL" id="CBE01545.1"/>
    </source>
</evidence>
<dbReference type="Proteomes" id="UP000002070">
    <property type="component" value="Chromosome"/>
</dbReference>
<dbReference type="PROSITE" id="PS51331">
    <property type="entry name" value="THYX"/>
    <property type="match status" value="1"/>
</dbReference>
<evidence type="ECO:0000313" key="2">
    <source>
        <dbReference type="Proteomes" id="UP000002070"/>
    </source>
</evidence>
<dbReference type="GO" id="GO:0050660">
    <property type="term" value="F:flavin adenine dinucleotide binding"/>
    <property type="evidence" value="ECO:0007669"/>
    <property type="project" value="InterPro"/>
</dbReference>
<dbReference type="GO" id="GO:0006231">
    <property type="term" value="P:dTMP biosynthetic process"/>
    <property type="evidence" value="ECO:0007669"/>
    <property type="project" value="InterPro"/>
</dbReference>
<keyword evidence="1" id="KW-0489">Methyltransferase</keyword>
<dbReference type="Pfam" id="PF02511">
    <property type="entry name" value="Thy1"/>
    <property type="match status" value="1"/>
</dbReference>
<dbReference type="GO" id="GO:0050797">
    <property type="term" value="F:thymidylate synthase (FAD) activity"/>
    <property type="evidence" value="ECO:0007669"/>
    <property type="project" value="UniProtKB-EC"/>
</dbReference>
<dbReference type="EMBL" id="FN545816">
    <property type="protein sequence ID" value="CBE01545.1"/>
    <property type="molecule type" value="Genomic_DNA"/>
</dbReference>
<dbReference type="InterPro" id="IPR036098">
    <property type="entry name" value="Thymidylate_synthase_ThyX_sf"/>
</dbReference>
<dbReference type="InterPro" id="IPR003669">
    <property type="entry name" value="Thymidylate_synthase_ThyX"/>
</dbReference>
<sequence>MKKYQEDYDKLVEILFENHYNKLIKGGKNEKTSKRQVEKKAIEDARYVFPNACETKMVFTINARSLFNFFEHRCYENGSCLEGTMTCGDIVQVRKKFKNL</sequence>
<reference evidence="1 2" key="1">
    <citation type="journal article" date="2009" name="Genome Biol.">
        <title>Comparative genome and phenotypic analysis of Clostridium difficile 027 strains provides insight into the evolution of a hypervirulent bacterium.</title>
        <authorList>
            <person name="Stabler R.A."/>
            <person name="He M."/>
            <person name="Dawson L."/>
            <person name="Martin M."/>
            <person name="Valiente E."/>
            <person name="Corton C."/>
            <person name="Lawley T.D."/>
            <person name="Sebaihia M."/>
            <person name="Quail M.A."/>
            <person name="Rose G."/>
            <person name="Gerding D.N."/>
            <person name="Gibert M."/>
            <person name="Popoff M.R."/>
            <person name="Parkhill J."/>
            <person name="Dougan G."/>
            <person name="Wren B.W."/>
        </authorList>
    </citation>
    <scope>NUCLEOTIDE SEQUENCE [LARGE SCALE GENOMIC DNA]</scope>
    <source>
        <strain evidence="1 2">R20291</strain>
    </source>
</reference>
<dbReference type="AlphaFoldDB" id="A0A9R0BHG2"/>
<dbReference type="SUPFAM" id="SSF69796">
    <property type="entry name" value="Thymidylate synthase-complementing protein Thy1"/>
    <property type="match status" value="1"/>
</dbReference>
<proteinExistence type="predicted"/>
<gene>
    <name evidence="1" type="ordered locus">CDR20291_0047</name>
</gene>
<dbReference type="GO" id="GO:0032259">
    <property type="term" value="P:methylation"/>
    <property type="evidence" value="ECO:0007669"/>
    <property type="project" value="UniProtKB-KW"/>
</dbReference>
<accession>A0A9R0BHG2</accession>